<reference evidence="1 2" key="1">
    <citation type="journal article" date="2019" name="Sci. Rep.">
        <title>Orb-weaving spider Araneus ventricosus genome elucidates the spidroin gene catalogue.</title>
        <authorList>
            <person name="Kono N."/>
            <person name="Nakamura H."/>
            <person name="Ohtoshi R."/>
            <person name="Moran D.A.P."/>
            <person name="Shinohara A."/>
            <person name="Yoshida Y."/>
            <person name="Fujiwara M."/>
            <person name="Mori M."/>
            <person name="Tomita M."/>
            <person name="Arakawa K."/>
        </authorList>
    </citation>
    <scope>NUCLEOTIDE SEQUENCE [LARGE SCALE GENOMIC DNA]</scope>
</reference>
<keyword evidence="2" id="KW-1185">Reference proteome</keyword>
<accession>A0A4Y2DK97</accession>
<dbReference type="AlphaFoldDB" id="A0A4Y2DK97"/>
<dbReference type="Proteomes" id="UP000499080">
    <property type="component" value="Unassembled WGS sequence"/>
</dbReference>
<dbReference type="EMBL" id="BGPR01000385">
    <property type="protein sequence ID" value="GBM17250.1"/>
    <property type="molecule type" value="Genomic_DNA"/>
</dbReference>
<proteinExistence type="predicted"/>
<gene>
    <name evidence="1" type="ORF">AVEN_223791_1</name>
</gene>
<evidence type="ECO:0000313" key="2">
    <source>
        <dbReference type="Proteomes" id="UP000499080"/>
    </source>
</evidence>
<comment type="caution">
    <text evidence="1">The sequence shown here is derived from an EMBL/GenBank/DDBJ whole genome shotgun (WGS) entry which is preliminary data.</text>
</comment>
<sequence>MVLFFAMQRHENVVTGGVELAMELFFTIRRHEKCRRCRGNGAGFHDPKACKMSYREVGVGNGVAFHDPKDINPLANIYLFIKTLSATANQLTPRGSGCRCLA</sequence>
<evidence type="ECO:0000313" key="1">
    <source>
        <dbReference type="EMBL" id="GBM17250.1"/>
    </source>
</evidence>
<protein>
    <submittedName>
        <fullName evidence="1">Uncharacterized protein</fullName>
    </submittedName>
</protein>
<organism evidence="1 2">
    <name type="scientific">Araneus ventricosus</name>
    <name type="common">Orbweaver spider</name>
    <name type="synonym">Epeira ventricosa</name>
    <dbReference type="NCBI Taxonomy" id="182803"/>
    <lineage>
        <taxon>Eukaryota</taxon>
        <taxon>Metazoa</taxon>
        <taxon>Ecdysozoa</taxon>
        <taxon>Arthropoda</taxon>
        <taxon>Chelicerata</taxon>
        <taxon>Arachnida</taxon>
        <taxon>Araneae</taxon>
        <taxon>Araneomorphae</taxon>
        <taxon>Entelegynae</taxon>
        <taxon>Araneoidea</taxon>
        <taxon>Araneidae</taxon>
        <taxon>Araneus</taxon>
    </lineage>
</organism>
<name>A0A4Y2DK97_ARAVE</name>